<dbReference type="InterPro" id="IPR036393">
    <property type="entry name" value="AceGlu_kinase-like_sf"/>
</dbReference>
<dbReference type="GO" id="GO:0009507">
    <property type="term" value="C:chloroplast"/>
    <property type="evidence" value="ECO:0007669"/>
    <property type="project" value="UniProtKB-SubCell"/>
</dbReference>
<comment type="function">
    <text evidence="8">Catalyzes the ATP-dependent phosphorylation of N-acetyl-L-glutamate.</text>
</comment>
<dbReference type="InterPro" id="IPR041727">
    <property type="entry name" value="NAGK-C"/>
</dbReference>
<organism evidence="10">
    <name type="scientific">Polysiphonia sp</name>
    <dbReference type="NCBI Taxonomy" id="1967842"/>
    <lineage>
        <taxon>Eukaryota</taxon>
        <taxon>Rhodophyta</taxon>
        <taxon>Florideophyceae</taxon>
        <taxon>Rhodymeniophycidae</taxon>
        <taxon>Ceramiales</taxon>
        <taxon>Rhodomelaceae</taxon>
        <taxon>Polysiphonioideae</taxon>
        <taxon>Polysiphonia</taxon>
    </lineage>
</organism>
<keyword evidence="10" id="KW-0934">Plastid</keyword>
<dbReference type="InterPro" id="IPR037528">
    <property type="entry name" value="ArgB"/>
</dbReference>
<evidence type="ECO:0000256" key="4">
    <source>
        <dbReference type="ARBA" id="ARBA00022679"/>
    </source>
</evidence>
<evidence type="ECO:0000256" key="8">
    <source>
        <dbReference type="HAMAP-Rule" id="MF_00082"/>
    </source>
</evidence>
<dbReference type="PANTHER" id="PTHR23342:SF0">
    <property type="entry name" value="N-ACETYLGLUTAMATE SYNTHASE, MITOCHONDRIAL"/>
    <property type="match status" value="1"/>
</dbReference>
<geneLocation type="chloroplast" evidence="10"/>
<protein>
    <recommendedName>
        <fullName evidence="8">Acetylglutamate kinase</fullName>
        <ecNumber evidence="8">2.7.2.8</ecNumber>
    </recommendedName>
    <alternativeName>
        <fullName evidence="8">N-acetyl-L-glutamate 5-phosphotransferase</fullName>
    </alternativeName>
    <alternativeName>
        <fullName evidence="8">NAG kinase</fullName>
        <shortName evidence="8">NAGK</shortName>
    </alternativeName>
</protein>
<keyword evidence="5 8" id="KW-0547">Nucleotide-binding</keyword>
<dbReference type="HAMAP" id="MF_00082">
    <property type="entry name" value="ArgB"/>
    <property type="match status" value="1"/>
</dbReference>
<evidence type="ECO:0000256" key="7">
    <source>
        <dbReference type="ARBA" id="ARBA00022840"/>
    </source>
</evidence>
<dbReference type="EC" id="2.7.2.8" evidence="8"/>
<evidence type="ECO:0000256" key="6">
    <source>
        <dbReference type="ARBA" id="ARBA00022777"/>
    </source>
</evidence>
<sequence length="286" mass="31941">MSNYLNFDRFYFSADTLHFIKKHINSTFIIKYGGSAMKEKSIQLNIIRDISLLYLLGIKIIVVHGGGYLVNDWLFKLNMEPRFHEGLRVTDSNTMEVVEMVLSGHVNKNLVSLFNQNSVPAIGLSGKDANLAVASHLFEDTDNLTGRVELINNKILYDTLNHRLCPVVASIATDSEGRTYNINADTLASKIAISMRAEKLILITDTPGLMYDPNDESTLIKKMDLKRIKDLKLSGIIKDGMIPKIDACIEALNNNVSEVHIIDGKLRHSLLHEVLSSVRVGSMIIS</sequence>
<dbReference type="Pfam" id="PF00696">
    <property type="entry name" value="AA_kinase"/>
    <property type="match status" value="1"/>
</dbReference>
<dbReference type="InterPro" id="IPR001057">
    <property type="entry name" value="Glu/AcGlu_kinase"/>
</dbReference>
<evidence type="ECO:0000256" key="3">
    <source>
        <dbReference type="ARBA" id="ARBA00022605"/>
    </source>
</evidence>
<dbReference type="GO" id="GO:0005524">
    <property type="term" value="F:ATP binding"/>
    <property type="evidence" value="ECO:0007669"/>
    <property type="project" value="UniProtKB-UniRule"/>
</dbReference>
<feature type="binding site" evidence="8">
    <location>
        <position position="88"/>
    </location>
    <ligand>
        <name>substrate</name>
    </ligand>
</feature>
<comment type="similarity">
    <text evidence="8">Belongs to the acetylglutamate kinase family. ArgB subfamily.</text>
</comment>
<keyword evidence="4 8" id="KW-0808">Transferase</keyword>
<feature type="binding site" evidence="8">
    <location>
        <begin position="66"/>
        <end position="67"/>
    </location>
    <ligand>
        <name>substrate</name>
    </ligand>
</feature>
<comment type="catalytic activity">
    <reaction evidence="8">
        <text>N-acetyl-L-glutamate + ATP = N-acetyl-L-glutamyl 5-phosphate + ADP</text>
        <dbReference type="Rhea" id="RHEA:14629"/>
        <dbReference type="ChEBI" id="CHEBI:30616"/>
        <dbReference type="ChEBI" id="CHEBI:44337"/>
        <dbReference type="ChEBI" id="CHEBI:57936"/>
        <dbReference type="ChEBI" id="CHEBI:456216"/>
        <dbReference type="EC" id="2.7.2.8"/>
    </reaction>
</comment>
<keyword evidence="6 8" id="KW-0418">Kinase</keyword>
<dbReference type="CDD" id="cd04250">
    <property type="entry name" value="AAK_NAGK-C"/>
    <property type="match status" value="1"/>
</dbReference>
<dbReference type="PRINTS" id="PR00474">
    <property type="entry name" value="GLU5KINASE"/>
</dbReference>
<feature type="domain" description="Aspartate/glutamate/uridylate kinase" evidence="9">
    <location>
        <begin position="27"/>
        <end position="263"/>
    </location>
</feature>
<evidence type="ECO:0000256" key="1">
    <source>
        <dbReference type="ARBA" id="ARBA00004828"/>
    </source>
</evidence>
<comment type="pathway">
    <text evidence="1 8">Amino-acid biosynthesis; L-arginine biosynthesis; N(2)-acetyl-L-ornithine from L-glutamate: step 2/4.</text>
</comment>
<dbReference type="NCBIfam" id="TIGR00761">
    <property type="entry name" value="argB"/>
    <property type="match status" value="1"/>
</dbReference>
<accession>A0A1Z1MUC4</accession>
<dbReference type="SUPFAM" id="SSF53633">
    <property type="entry name" value="Carbamate kinase-like"/>
    <property type="match status" value="1"/>
</dbReference>
<dbReference type="AlphaFoldDB" id="A0A1Z1MUC4"/>
<evidence type="ECO:0000256" key="2">
    <source>
        <dbReference type="ARBA" id="ARBA00022571"/>
    </source>
</evidence>
<evidence type="ECO:0000259" key="9">
    <source>
        <dbReference type="Pfam" id="PF00696"/>
    </source>
</evidence>
<evidence type="ECO:0000256" key="5">
    <source>
        <dbReference type="ARBA" id="ARBA00022741"/>
    </source>
</evidence>
<reference evidence="10" key="1">
    <citation type="journal article" date="2017" name="J. Phycol.">
        <title>Analysis of chloroplast genomes and a supermatrix inform reclassification of the Rhodomelaceae (Rhodophyta).</title>
        <authorList>
            <person name="Diaz-Tapia P."/>
            <person name="Maggs C.A."/>
            <person name="West J.A."/>
            <person name="Verbruggen H."/>
        </authorList>
    </citation>
    <scope>NUCLEOTIDE SEQUENCE</scope>
    <source>
        <strain evidence="10">PD1760</strain>
    </source>
</reference>
<keyword evidence="10" id="KW-0150">Chloroplast</keyword>
<dbReference type="Gene3D" id="3.40.1160.10">
    <property type="entry name" value="Acetylglutamate kinase-like"/>
    <property type="match status" value="1"/>
</dbReference>
<feature type="site" description="Transition state stabilizer" evidence="8">
    <location>
        <position position="244"/>
    </location>
</feature>
<dbReference type="PANTHER" id="PTHR23342">
    <property type="entry name" value="N-ACETYLGLUTAMATE SYNTHASE"/>
    <property type="match status" value="1"/>
</dbReference>
<dbReference type="PIRSF" id="PIRSF000728">
    <property type="entry name" value="NAGK"/>
    <property type="match status" value="1"/>
</dbReference>
<proteinExistence type="inferred from homology"/>
<dbReference type="InterPro" id="IPR001048">
    <property type="entry name" value="Asp/Glu/Uridylate_kinase"/>
</dbReference>
<dbReference type="GO" id="GO:0003991">
    <property type="term" value="F:acetylglutamate kinase activity"/>
    <property type="evidence" value="ECO:0007669"/>
    <property type="project" value="UniProtKB-UniRule"/>
</dbReference>
<evidence type="ECO:0000313" key="10">
    <source>
        <dbReference type="EMBL" id="ARW69401.1"/>
    </source>
</evidence>
<comment type="subcellular location">
    <subcellularLocation>
        <location evidence="8">Plastid</location>
        <location evidence="8">Chloroplast</location>
    </subcellularLocation>
</comment>
<dbReference type="UniPathway" id="UPA00068">
    <property type="reaction ID" value="UER00107"/>
</dbReference>
<feature type="site" description="Transition state stabilizer" evidence="8">
    <location>
        <position position="31"/>
    </location>
</feature>
<dbReference type="FunFam" id="3.40.1160.10:FF:000004">
    <property type="entry name" value="Acetylglutamate kinase"/>
    <property type="match status" value="1"/>
</dbReference>
<keyword evidence="3 8" id="KW-0028">Amino-acid biosynthesis</keyword>
<dbReference type="InterPro" id="IPR004662">
    <property type="entry name" value="AcgluKinase_fam"/>
</dbReference>
<feature type="binding site" evidence="8">
    <location>
        <position position="181"/>
    </location>
    <ligand>
        <name>substrate</name>
    </ligand>
</feature>
<dbReference type="EMBL" id="MF101456">
    <property type="protein sequence ID" value="ARW69401.1"/>
    <property type="molecule type" value="Genomic_DNA"/>
</dbReference>
<keyword evidence="7 8" id="KW-0067">ATP-binding</keyword>
<name>A0A1Z1MUC4_9FLOR</name>
<keyword evidence="2 8" id="KW-0055">Arginine biosynthesis</keyword>
<gene>
    <name evidence="8 10" type="primary">argB</name>
</gene>
<dbReference type="GO" id="GO:0042450">
    <property type="term" value="P:L-arginine biosynthetic process via ornithine"/>
    <property type="evidence" value="ECO:0007669"/>
    <property type="project" value="UniProtKB-UniRule"/>
</dbReference>